<evidence type="ECO:0000256" key="1">
    <source>
        <dbReference type="SAM" id="MobiDB-lite"/>
    </source>
</evidence>
<dbReference type="AlphaFoldDB" id="A0A9P6HAT5"/>
<evidence type="ECO:0000313" key="2">
    <source>
        <dbReference type="EMBL" id="KAF9783180.1"/>
    </source>
</evidence>
<feature type="region of interest" description="Disordered" evidence="1">
    <location>
        <begin position="1"/>
        <end position="21"/>
    </location>
</feature>
<feature type="non-terminal residue" evidence="2">
    <location>
        <position position="1"/>
    </location>
</feature>
<dbReference type="SUPFAM" id="SSF51430">
    <property type="entry name" value="NAD(P)-linked oxidoreductase"/>
    <property type="match status" value="1"/>
</dbReference>
<dbReference type="Gene3D" id="3.20.20.100">
    <property type="entry name" value="NADP-dependent oxidoreductase domain"/>
    <property type="match status" value="1"/>
</dbReference>
<gene>
    <name evidence="2" type="ORF">BJ322DRAFT_1008651</name>
</gene>
<comment type="caution">
    <text evidence="2">The sequence shown here is derived from an EMBL/GenBank/DDBJ whole genome shotgun (WGS) entry which is preliminary data.</text>
</comment>
<evidence type="ECO:0000313" key="3">
    <source>
        <dbReference type="Proteomes" id="UP000736335"/>
    </source>
</evidence>
<dbReference type="EMBL" id="WIUZ02000010">
    <property type="protein sequence ID" value="KAF9783180.1"/>
    <property type="molecule type" value="Genomic_DNA"/>
</dbReference>
<keyword evidence="3" id="KW-1185">Reference proteome</keyword>
<protein>
    <submittedName>
        <fullName evidence="2">Uncharacterized protein</fullName>
    </submittedName>
</protein>
<dbReference type="InterPro" id="IPR036812">
    <property type="entry name" value="NAD(P)_OxRdtase_dom_sf"/>
</dbReference>
<organism evidence="2 3">
    <name type="scientific">Thelephora terrestris</name>
    <dbReference type="NCBI Taxonomy" id="56493"/>
    <lineage>
        <taxon>Eukaryota</taxon>
        <taxon>Fungi</taxon>
        <taxon>Dikarya</taxon>
        <taxon>Basidiomycota</taxon>
        <taxon>Agaricomycotina</taxon>
        <taxon>Agaricomycetes</taxon>
        <taxon>Thelephorales</taxon>
        <taxon>Thelephoraceae</taxon>
        <taxon>Thelephora</taxon>
    </lineage>
</organism>
<dbReference type="Proteomes" id="UP000736335">
    <property type="component" value="Unassembled WGS sequence"/>
</dbReference>
<sequence length="77" mass="8780">ENLTSNSLEHHPAVNQVEHPRPGLLARAKLHDVPLEDFYPPRSSRQFKETLELVIVLQEIAKGLEITPPQVIISWHV</sequence>
<accession>A0A9P6HAT5</accession>
<dbReference type="OrthoDB" id="416253at2759"/>
<reference evidence="2" key="2">
    <citation type="submission" date="2020-11" db="EMBL/GenBank/DDBJ databases">
        <authorList>
            <consortium name="DOE Joint Genome Institute"/>
            <person name="Kuo A."/>
            <person name="Miyauchi S."/>
            <person name="Kiss E."/>
            <person name="Drula E."/>
            <person name="Kohler A."/>
            <person name="Sanchez-Garcia M."/>
            <person name="Andreopoulos B."/>
            <person name="Barry K.W."/>
            <person name="Bonito G."/>
            <person name="Buee M."/>
            <person name="Carver A."/>
            <person name="Chen C."/>
            <person name="Cichocki N."/>
            <person name="Clum A."/>
            <person name="Culley D."/>
            <person name="Crous P.W."/>
            <person name="Fauchery L."/>
            <person name="Girlanda M."/>
            <person name="Hayes R."/>
            <person name="Keri Z."/>
            <person name="Labutti K."/>
            <person name="Lipzen A."/>
            <person name="Lombard V."/>
            <person name="Magnuson J."/>
            <person name="Maillard F."/>
            <person name="Morin E."/>
            <person name="Murat C."/>
            <person name="Nolan M."/>
            <person name="Ohm R."/>
            <person name="Pangilinan J."/>
            <person name="Pereira M."/>
            <person name="Perotto S."/>
            <person name="Peter M."/>
            <person name="Riley R."/>
            <person name="Sitrit Y."/>
            <person name="Stielow B."/>
            <person name="Szollosi G."/>
            <person name="Zifcakova L."/>
            <person name="Stursova M."/>
            <person name="Spatafora J.W."/>
            <person name="Tedersoo L."/>
            <person name="Vaario L.-M."/>
            <person name="Yamada A."/>
            <person name="Yan M."/>
            <person name="Wang P."/>
            <person name="Xu J."/>
            <person name="Bruns T."/>
            <person name="Baldrian P."/>
            <person name="Vilgalys R."/>
            <person name="Henrissat B."/>
            <person name="Grigoriev I.V."/>
            <person name="Hibbett D."/>
            <person name="Nagy L.G."/>
            <person name="Martin F.M."/>
        </authorList>
    </citation>
    <scope>NUCLEOTIDE SEQUENCE</scope>
    <source>
        <strain evidence="2">UH-Tt-Lm1</strain>
    </source>
</reference>
<reference evidence="2" key="1">
    <citation type="journal article" date="2020" name="Nat. Commun.">
        <title>Large-scale genome sequencing of mycorrhizal fungi provides insights into the early evolution of symbiotic traits.</title>
        <authorList>
            <person name="Miyauchi S."/>
            <person name="Kiss E."/>
            <person name="Kuo A."/>
            <person name="Drula E."/>
            <person name="Kohler A."/>
            <person name="Sanchez-Garcia M."/>
            <person name="Morin E."/>
            <person name="Andreopoulos B."/>
            <person name="Barry K.W."/>
            <person name="Bonito G."/>
            <person name="Buee M."/>
            <person name="Carver A."/>
            <person name="Chen C."/>
            <person name="Cichocki N."/>
            <person name="Clum A."/>
            <person name="Culley D."/>
            <person name="Crous P.W."/>
            <person name="Fauchery L."/>
            <person name="Girlanda M."/>
            <person name="Hayes R.D."/>
            <person name="Keri Z."/>
            <person name="LaButti K."/>
            <person name="Lipzen A."/>
            <person name="Lombard V."/>
            <person name="Magnuson J."/>
            <person name="Maillard F."/>
            <person name="Murat C."/>
            <person name="Nolan M."/>
            <person name="Ohm R.A."/>
            <person name="Pangilinan J."/>
            <person name="Pereira M.F."/>
            <person name="Perotto S."/>
            <person name="Peter M."/>
            <person name="Pfister S."/>
            <person name="Riley R."/>
            <person name="Sitrit Y."/>
            <person name="Stielow J.B."/>
            <person name="Szollosi G."/>
            <person name="Zifcakova L."/>
            <person name="Stursova M."/>
            <person name="Spatafora J.W."/>
            <person name="Tedersoo L."/>
            <person name="Vaario L.M."/>
            <person name="Yamada A."/>
            <person name="Yan M."/>
            <person name="Wang P."/>
            <person name="Xu J."/>
            <person name="Bruns T."/>
            <person name="Baldrian P."/>
            <person name="Vilgalys R."/>
            <person name="Dunand C."/>
            <person name="Henrissat B."/>
            <person name="Grigoriev I.V."/>
            <person name="Hibbett D."/>
            <person name="Nagy L.G."/>
            <person name="Martin F.M."/>
        </authorList>
    </citation>
    <scope>NUCLEOTIDE SEQUENCE</scope>
    <source>
        <strain evidence="2">UH-Tt-Lm1</strain>
    </source>
</reference>
<proteinExistence type="predicted"/>
<name>A0A9P6HAT5_9AGAM</name>